<proteinExistence type="predicted"/>
<dbReference type="Proteomes" id="UP000032233">
    <property type="component" value="Unassembled WGS sequence"/>
</dbReference>
<sequence>MDIYVSLSPPTGELLPKKLELIKLLKYFFPERGFKKRYS</sequence>
<dbReference type="STRING" id="1429043.X474_09490"/>
<comment type="caution">
    <text evidence="1">The sequence shown here is derived from an EMBL/GenBank/DDBJ whole genome shotgun (WGS) entry which is preliminary data.</text>
</comment>
<gene>
    <name evidence="1" type="ORF">X474_09490</name>
</gene>
<organism evidence="1 2">
    <name type="scientific">Dethiosulfatarculus sandiegensis</name>
    <dbReference type="NCBI Taxonomy" id="1429043"/>
    <lineage>
        <taxon>Bacteria</taxon>
        <taxon>Pseudomonadati</taxon>
        <taxon>Thermodesulfobacteriota</taxon>
        <taxon>Desulfarculia</taxon>
        <taxon>Desulfarculales</taxon>
        <taxon>Desulfarculaceae</taxon>
        <taxon>Dethiosulfatarculus</taxon>
    </lineage>
</organism>
<evidence type="ECO:0000313" key="2">
    <source>
        <dbReference type="Proteomes" id="UP000032233"/>
    </source>
</evidence>
<keyword evidence="2" id="KW-1185">Reference proteome</keyword>
<dbReference type="InParanoid" id="A0A0D2JFA9"/>
<dbReference type="AlphaFoldDB" id="A0A0D2JFA9"/>
<reference evidence="1 2" key="1">
    <citation type="submission" date="2013-11" db="EMBL/GenBank/DDBJ databases">
        <title>Metagenomic analysis of a methanogenic consortium involved in long chain n-alkane degradation.</title>
        <authorList>
            <person name="Davidova I.A."/>
            <person name="Callaghan A.V."/>
            <person name="Wawrik B."/>
            <person name="Pruitt S."/>
            <person name="Marks C."/>
            <person name="Duncan K.E."/>
            <person name="Suflita J.M."/>
        </authorList>
    </citation>
    <scope>NUCLEOTIDE SEQUENCE [LARGE SCALE GENOMIC DNA]</scope>
    <source>
        <strain evidence="1 2">SPR</strain>
    </source>
</reference>
<dbReference type="EMBL" id="AZAC01000011">
    <property type="protein sequence ID" value="KIX14396.1"/>
    <property type="molecule type" value="Genomic_DNA"/>
</dbReference>
<accession>A0A0D2JFA9</accession>
<name>A0A0D2JFA9_9BACT</name>
<evidence type="ECO:0000313" key="1">
    <source>
        <dbReference type="EMBL" id="KIX14396.1"/>
    </source>
</evidence>
<protein>
    <submittedName>
        <fullName evidence="1">Uncharacterized protein</fullName>
    </submittedName>
</protein>